<comment type="subunit">
    <text evidence="3">The complex is composed of two ATP-binding proteins (UgpC), two transmembrane proteins (UgpA and UgpE) and a solute-binding protein (UgpB).</text>
</comment>
<gene>
    <name evidence="8" type="ORF">P409_25540</name>
</gene>
<dbReference type="Proteomes" id="UP000029995">
    <property type="component" value="Unassembled WGS sequence"/>
</dbReference>
<dbReference type="Gene3D" id="3.40.190.10">
    <property type="entry name" value="Periplasmic binding protein-like II"/>
    <property type="match status" value="2"/>
</dbReference>
<dbReference type="RefSeq" id="WP_034845072.1">
    <property type="nucleotide sequence ID" value="NZ_JANX01000449.1"/>
</dbReference>
<evidence type="ECO:0000256" key="4">
    <source>
        <dbReference type="ARBA" id="ARBA00017470"/>
    </source>
</evidence>
<evidence type="ECO:0000256" key="1">
    <source>
        <dbReference type="ARBA" id="ARBA00004418"/>
    </source>
</evidence>
<dbReference type="PROSITE" id="PS51318">
    <property type="entry name" value="TAT"/>
    <property type="match status" value="1"/>
</dbReference>
<organism evidence="8 9">
    <name type="scientific">Inquilinus limosus MP06</name>
    <dbReference type="NCBI Taxonomy" id="1398085"/>
    <lineage>
        <taxon>Bacteria</taxon>
        <taxon>Pseudomonadati</taxon>
        <taxon>Pseudomonadota</taxon>
        <taxon>Alphaproteobacteria</taxon>
        <taxon>Rhodospirillales</taxon>
        <taxon>Rhodospirillaceae</taxon>
        <taxon>Inquilinus</taxon>
    </lineage>
</organism>
<evidence type="ECO:0000256" key="7">
    <source>
        <dbReference type="ARBA" id="ARBA00034473"/>
    </source>
</evidence>
<comment type="caution">
    <text evidence="8">The sequence shown here is derived from an EMBL/GenBank/DDBJ whole genome shotgun (WGS) entry which is preliminary data.</text>
</comment>
<dbReference type="AlphaFoldDB" id="A0A0A0D3S6"/>
<dbReference type="OrthoDB" id="7317090at2"/>
<keyword evidence="6" id="KW-0732">Signal</keyword>
<dbReference type="InterPro" id="IPR006311">
    <property type="entry name" value="TAT_signal"/>
</dbReference>
<evidence type="ECO:0000256" key="6">
    <source>
        <dbReference type="ARBA" id="ARBA00022729"/>
    </source>
</evidence>
<evidence type="ECO:0000256" key="5">
    <source>
        <dbReference type="ARBA" id="ARBA00022448"/>
    </source>
</evidence>
<reference evidence="8 9" key="1">
    <citation type="submission" date="2014-01" db="EMBL/GenBank/DDBJ databases">
        <title>Genome sequence determination for a cystic fibrosis isolate, Inquilinus limosus.</title>
        <authorList>
            <person name="Pino M."/>
            <person name="Di Conza J."/>
            <person name="Gutkind G."/>
        </authorList>
    </citation>
    <scope>NUCLEOTIDE SEQUENCE [LARGE SCALE GENOMIC DNA]</scope>
    <source>
        <strain evidence="8 9">MP06</strain>
    </source>
</reference>
<dbReference type="PANTHER" id="PTHR43649">
    <property type="entry name" value="ARABINOSE-BINDING PROTEIN-RELATED"/>
    <property type="match status" value="1"/>
</dbReference>
<accession>A0A0A0D3S6</accession>
<dbReference type="EMBL" id="JANX01000449">
    <property type="protein sequence ID" value="KGM31727.1"/>
    <property type="molecule type" value="Genomic_DNA"/>
</dbReference>
<evidence type="ECO:0000313" key="8">
    <source>
        <dbReference type="EMBL" id="KGM31727.1"/>
    </source>
</evidence>
<comment type="similarity">
    <text evidence="2">Belongs to the bacterial solute-binding protein 1 family.</text>
</comment>
<name>A0A0A0D3S6_9PROT</name>
<evidence type="ECO:0000256" key="3">
    <source>
        <dbReference type="ARBA" id="ARBA00011557"/>
    </source>
</evidence>
<dbReference type="InterPro" id="IPR050490">
    <property type="entry name" value="Bact_solute-bd_prot1"/>
</dbReference>
<dbReference type="InterPro" id="IPR006059">
    <property type="entry name" value="SBP"/>
</dbReference>
<proteinExistence type="inferred from homology"/>
<dbReference type="PANTHER" id="PTHR43649:SF31">
    <property type="entry name" value="SN-GLYCEROL-3-PHOSPHATE-BINDING PERIPLASMIC PROTEIN UGPB"/>
    <property type="match status" value="1"/>
</dbReference>
<comment type="subcellular location">
    <subcellularLocation>
        <location evidence="1">Periplasm</location>
    </subcellularLocation>
</comment>
<comment type="function">
    <text evidence="7">Part of the ABC transporter complex UgpBAEC involved in sn-glycerol-3-phosphate (G3P) import. Binds G3P.</text>
</comment>
<keyword evidence="5" id="KW-0813">Transport</keyword>
<evidence type="ECO:0000313" key="9">
    <source>
        <dbReference type="Proteomes" id="UP000029995"/>
    </source>
</evidence>
<protein>
    <recommendedName>
        <fullName evidence="4">sn-glycerol-3-phosphate-binding periplasmic protein UgpB</fullName>
    </recommendedName>
</protein>
<evidence type="ECO:0000256" key="2">
    <source>
        <dbReference type="ARBA" id="ARBA00008520"/>
    </source>
</evidence>
<dbReference type="Pfam" id="PF01547">
    <property type="entry name" value="SBP_bac_1"/>
    <property type="match status" value="1"/>
</dbReference>
<dbReference type="SUPFAM" id="SSF53850">
    <property type="entry name" value="Periplasmic binding protein-like II"/>
    <property type="match status" value="1"/>
</dbReference>
<dbReference type="GO" id="GO:0042597">
    <property type="term" value="C:periplasmic space"/>
    <property type="evidence" value="ECO:0007669"/>
    <property type="project" value="UniProtKB-SubCell"/>
</dbReference>
<sequence>MSRRPDSEKFGRRDALRHGAALIGGAALAGLAPRTFAQDTARIRFGGYVESQEQLKQTLATLKAYADSHPGVEIVPEFTSFSAFTDKLATEAAGGNAPDMFSVNVDLLGEYARRGVLAPLNGYIPKPLDLSDYVDGAIKAGTLGGQLYAIPNDCIAPAITVKTAVFEETGVPLPDQMFTWEQLAETAVAISKAKGKRFWGLEDAGSNYIPCDVFLRARGKSMFTPERQFGFAREDMAEWFAYWAKLRDAGGIPPGEVQALANGDDPALTGLISGRAAMFASLTDSFVGLQALTEDDLVLHMMPNGFQGGTLKQHHYTYAGNSTGLWTKSPHKDRMVDIIRFMHFEPAGIALYYRGSGMVPASKAGRTALANEGTDADRKIIAYIDLLQQDPAPPRYPGITGMSGMLRRANEAVAFGKLKPQEAADQFIGEAKARL</sequence>